<protein>
    <recommendedName>
        <fullName evidence="3">Glycerol-3-phosphate acyltransferase</fullName>
    </recommendedName>
</protein>
<organism evidence="2">
    <name type="scientific">Hellea balneolensis</name>
    <dbReference type="NCBI Taxonomy" id="287478"/>
    <lineage>
        <taxon>Bacteria</taxon>
        <taxon>Pseudomonadati</taxon>
        <taxon>Pseudomonadota</taxon>
        <taxon>Alphaproteobacteria</taxon>
        <taxon>Maricaulales</taxon>
        <taxon>Robiginitomaculaceae</taxon>
        <taxon>Hellea</taxon>
    </lineage>
</organism>
<evidence type="ECO:0000256" key="1">
    <source>
        <dbReference type="SAM" id="Phobius"/>
    </source>
</evidence>
<keyword evidence="1" id="KW-0472">Membrane</keyword>
<reference evidence="2" key="1">
    <citation type="journal article" date="2020" name="mSystems">
        <title>Genome- and Community-Level Interaction Insights into Carbon Utilization and Element Cycling Functions of Hydrothermarchaeota in Hydrothermal Sediment.</title>
        <authorList>
            <person name="Zhou Z."/>
            <person name="Liu Y."/>
            <person name="Xu W."/>
            <person name="Pan J."/>
            <person name="Luo Z.H."/>
            <person name="Li M."/>
        </authorList>
    </citation>
    <scope>NUCLEOTIDE SEQUENCE [LARGE SCALE GENOMIC DNA]</scope>
    <source>
        <strain evidence="2">HyVt-489</strain>
    </source>
</reference>
<proteinExistence type="predicted"/>
<sequence length="196" mass="23082">MNEAFDLKFWQFLLLAFFAFYGLMQLIILPIVQKLIYRRFQATERKLDAELDFGLPSYALANRKLWIDRLINDPEVKKTLKSLAQDGDTPAPELLKQARDYADEIVPSFNAVLYFKFGYWLSKMFLRLFYWIKVGYSSQQSYDQITKNNCVVLVSNHRSNFDPFLLIYMASKRAPISYSAGRWALSFPFRQFLHAI</sequence>
<keyword evidence="1" id="KW-1133">Transmembrane helix</keyword>
<feature type="non-terminal residue" evidence="2">
    <location>
        <position position="196"/>
    </location>
</feature>
<dbReference type="EMBL" id="DRMN01000148">
    <property type="protein sequence ID" value="HFB54708.1"/>
    <property type="molecule type" value="Genomic_DNA"/>
</dbReference>
<gene>
    <name evidence="2" type="ORF">ENJ46_02195</name>
</gene>
<dbReference type="AlphaFoldDB" id="A0A7C3C584"/>
<dbReference type="SUPFAM" id="SSF69593">
    <property type="entry name" value="Glycerol-3-phosphate (1)-acyltransferase"/>
    <property type="match status" value="1"/>
</dbReference>
<evidence type="ECO:0008006" key="3">
    <source>
        <dbReference type="Google" id="ProtNLM"/>
    </source>
</evidence>
<evidence type="ECO:0000313" key="2">
    <source>
        <dbReference type="EMBL" id="HFB54708.1"/>
    </source>
</evidence>
<name>A0A7C3C584_9PROT</name>
<keyword evidence="1" id="KW-0812">Transmembrane</keyword>
<feature type="transmembrane region" description="Helical" evidence="1">
    <location>
        <begin position="12"/>
        <end position="32"/>
    </location>
</feature>
<accession>A0A7C3C584</accession>
<dbReference type="Proteomes" id="UP000886042">
    <property type="component" value="Unassembled WGS sequence"/>
</dbReference>
<comment type="caution">
    <text evidence="2">The sequence shown here is derived from an EMBL/GenBank/DDBJ whole genome shotgun (WGS) entry which is preliminary data.</text>
</comment>